<sequence length="108" mass="11744">EEIGFLDETSKDERTLGRSAGRSLKGICAMKKQVFIHGHRLSALGLLTVDGMMAVSVIEGSFMTVKFKTFIEEDVVTTLMHPISSVLVMDNAKIHHGDGVADLIREAG</sequence>
<reference evidence="2 3" key="1">
    <citation type="submission" date="2016-06" db="EMBL/GenBank/DDBJ databases">
        <title>Comparative genomics of the ectomycorrhizal sister species Rhizopogon vinicolor and Rhizopogon vesiculosus (Basidiomycota: Boletales) reveals a divergence of the mating type B locus.</title>
        <authorList>
            <consortium name="DOE Joint Genome Institute"/>
            <person name="Mujic A.B."/>
            <person name="Kuo A."/>
            <person name="Tritt A."/>
            <person name="Lipzen A."/>
            <person name="Chen C."/>
            <person name="Johnson J."/>
            <person name="Sharma A."/>
            <person name="Barry K."/>
            <person name="Grigoriev I.V."/>
            <person name="Spatafora J.W."/>
        </authorList>
    </citation>
    <scope>NUCLEOTIDE SEQUENCE [LARGE SCALE GENOMIC DNA]</scope>
    <source>
        <strain evidence="2 3">AM-OR11-026</strain>
    </source>
</reference>
<dbReference type="AlphaFoldDB" id="A0A1B7MFM7"/>
<organism evidence="2 3">
    <name type="scientific">Rhizopogon vinicolor AM-OR11-026</name>
    <dbReference type="NCBI Taxonomy" id="1314800"/>
    <lineage>
        <taxon>Eukaryota</taxon>
        <taxon>Fungi</taxon>
        <taxon>Dikarya</taxon>
        <taxon>Basidiomycota</taxon>
        <taxon>Agaricomycotina</taxon>
        <taxon>Agaricomycetes</taxon>
        <taxon>Agaricomycetidae</taxon>
        <taxon>Boletales</taxon>
        <taxon>Suillineae</taxon>
        <taxon>Rhizopogonaceae</taxon>
        <taxon>Rhizopogon</taxon>
    </lineage>
</organism>
<protein>
    <recommendedName>
        <fullName evidence="1">Tc1-like transposase DDE domain-containing protein</fullName>
    </recommendedName>
</protein>
<dbReference type="OrthoDB" id="2142724at2759"/>
<evidence type="ECO:0000313" key="2">
    <source>
        <dbReference type="EMBL" id="OAX31403.1"/>
    </source>
</evidence>
<keyword evidence="3" id="KW-1185">Reference proteome</keyword>
<proteinExistence type="predicted"/>
<evidence type="ECO:0000313" key="3">
    <source>
        <dbReference type="Proteomes" id="UP000092154"/>
    </source>
</evidence>
<dbReference type="InterPro" id="IPR036397">
    <property type="entry name" value="RNaseH_sf"/>
</dbReference>
<evidence type="ECO:0000259" key="1">
    <source>
        <dbReference type="Pfam" id="PF13358"/>
    </source>
</evidence>
<dbReference type="EMBL" id="KV449418">
    <property type="protein sequence ID" value="OAX31403.1"/>
    <property type="molecule type" value="Genomic_DNA"/>
</dbReference>
<gene>
    <name evidence="2" type="ORF">K503DRAFT_676293</name>
</gene>
<accession>A0A1B7MFM7</accession>
<dbReference type="PANTHER" id="PTHR46564:SF1">
    <property type="entry name" value="TRANSPOSASE"/>
    <property type="match status" value="1"/>
</dbReference>
<dbReference type="Gene3D" id="3.30.420.10">
    <property type="entry name" value="Ribonuclease H-like superfamily/Ribonuclease H"/>
    <property type="match status" value="1"/>
</dbReference>
<dbReference type="Pfam" id="PF13358">
    <property type="entry name" value="DDE_3"/>
    <property type="match status" value="1"/>
</dbReference>
<dbReference type="PANTHER" id="PTHR46564">
    <property type="entry name" value="TRANSPOSASE"/>
    <property type="match status" value="1"/>
</dbReference>
<dbReference type="InParanoid" id="A0A1B7MFM7"/>
<feature type="non-terminal residue" evidence="2">
    <location>
        <position position="1"/>
    </location>
</feature>
<name>A0A1B7MFM7_9AGAM</name>
<dbReference type="STRING" id="1314800.A0A1B7MFM7"/>
<feature type="non-terminal residue" evidence="2">
    <location>
        <position position="108"/>
    </location>
</feature>
<dbReference type="GO" id="GO:0003676">
    <property type="term" value="F:nucleic acid binding"/>
    <property type="evidence" value="ECO:0007669"/>
    <property type="project" value="InterPro"/>
</dbReference>
<feature type="domain" description="Tc1-like transposase DDE" evidence="1">
    <location>
        <begin position="4"/>
        <end position="106"/>
    </location>
</feature>
<dbReference type="Proteomes" id="UP000092154">
    <property type="component" value="Unassembled WGS sequence"/>
</dbReference>
<dbReference type="InterPro" id="IPR038717">
    <property type="entry name" value="Tc1-like_DDE_dom"/>
</dbReference>